<dbReference type="Pfam" id="PF04082">
    <property type="entry name" value="Fungal_trans"/>
    <property type="match status" value="1"/>
</dbReference>
<proteinExistence type="predicted"/>
<keyword evidence="1" id="KW-0479">Metal-binding</keyword>
<reference evidence="5 6" key="1">
    <citation type="submission" date="2018-06" db="EMBL/GenBank/DDBJ databases">
        <title>A transcriptomic atlas of mushroom development highlights an independent origin of complex multicellularity.</title>
        <authorList>
            <consortium name="DOE Joint Genome Institute"/>
            <person name="Krizsan K."/>
            <person name="Almasi E."/>
            <person name="Merenyi Z."/>
            <person name="Sahu N."/>
            <person name="Viragh M."/>
            <person name="Koszo T."/>
            <person name="Mondo S."/>
            <person name="Kiss B."/>
            <person name="Balint B."/>
            <person name="Kues U."/>
            <person name="Barry K."/>
            <person name="Hegedus J.C."/>
            <person name="Henrissat B."/>
            <person name="Johnson J."/>
            <person name="Lipzen A."/>
            <person name="Ohm R."/>
            <person name="Nagy I."/>
            <person name="Pangilinan J."/>
            <person name="Yan J."/>
            <person name="Xiong Y."/>
            <person name="Grigoriev I.V."/>
            <person name="Hibbett D.S."/>
            <person name="Nagy L.G."/>
        </authorList>
    </citation>
    <scope>NUCLEOTIDE SEQUENCE [LARGE SCALE GENOMIC DNA]</scope>
    <source>
        <strain evidence="5 6">SZMC22713</strain>
    </source>
</reference>
<dbReference type="STRING" id="50990.A0A4Y7PV79"/>
<dbReference type="PROSITE" id="PS00463">
    <property type="entry name" value="ZN2_CY6_FUNGAL_1"/>
    <property type="match status" value="1"/>
</dbReference>
<evidence type="ECO:0000256" key="3">
    <source>
        <dbReference type="SAM" id="MobiDB-lite"/>
    </source>
</evidence>
<organism evidence="5 6">
    <name type="scientific">Rickenella mellea</name>
    <dbReference type="NCBI Taxonomy" id="50990"/>
    <lineage>
        <taxon>Eukaryota</taxon>
        <taxon>Fungi</taxon>
        <taxon>Dikarya</taxon>
        <taxon>Basidiomycota</taxon>
        <taxon>Agaricomycotina</taxon>
        <taxon>Agaricomycetes</taxon>
        <taxon>Hymenochaetales</taxon>
        <taxon>Rickenellaceae</taxon>
        <taxon>Rickenella</taxon>
    </lineage>
</organism>
<dbReference type="GO" id="GO:0008270">
    <property type="term" value="F:zinc ion binding"/>
    <property type="evidence" value="ECO:0007669"/>
    <property type="project" value="InterPro"/>
</dbReference>
<dbReference type="PROSITE" id="PS50048">
    <property type="entry name" value="ZN2_CY6_FUNGAL_2"/>
    <property type="match status" value="1"/>
</dbReference>
<feature type="region of interest" description="Disordered" evidence="3">
    <location>
        <begin position="1"/>
        <end position="20"/>
    </location>
</feature>
<protein>
    <recommendedName>
        <fullName evidence="4">Zn(2)-C6 fungal-type domain-containing protein</fullName>
    </recommendedName>
</protein>
<dbReference type="InterPro" id="IPR001138">
    <property type="entry name" value="Zn2Cys6_DnaBD"/>
</dbReference>
<dbReference type="EMBL" id="ML170201">
    <property type="protein sequence ID" value="TDL18961.1"/>
    <property type="molecule type" value="Genomic_DNA"/>
</dbReference>
<dbReference type="InterPro" id="IPR036864">
    <property type="entry name" value="Zn2-C6_fun-type_DNA-bd_sf"/>
</dbReference>
<dbReference type="Pfam" id="PF00172">
    <property type="entry name" value="Zn_clus"/>
    <property type="match status" value="1"/>
</dbReference>
<dbReference type="Gene3D" id="4.10.240.10">
    <property type="entry name" value="Zn(2)-C6 fungal-type DNA-binding domain"/>
    <property type="match status" value="1"/>
</dbReference>
<dbReference type="GO" id="GO:0003677">
    <property type="term" value="F:DNA binding"/>
    <property type="evidence" value="ECO:0007669"/>
    <property type="project" value="InterPro"/>
</dbReference>
<evidence type="ECO:0000256" key="2">
    <source>
        <dbReference type="ARBA" id="ARBA00023242"/>
    </source>
</evidence>
<dbReference type="AlphaFoldDB" id="A0A4Y7PV79"/>
<dbReference type="SMART" id="SM00066">
    <property type="entry name" value="GAL4"/>
    <property type="match status" value="1"/>
</dbReference>
<dbReference type="PANTHER" id="PTHR47783">
    <property type="entry name" value="ZN(II)2CYS6 TRANSCRIPTION FACTOR (EUROFUNG)-RELATED"/>
    <property type="match status" value="1"/>
</dbReference>
<dbReference type="GO" id="GO:0006351">
    <property type="term" value="P:DNA-templated transcription"/>
    <property type="evidence" value="ECO:0007669"/>
    <property type="project" value="InterPro"/>
</dbReference>
<dbReference type="OrthoDB" id="3216644at2759"/>
<dbReference type="Proteomes" id="UP000294933">
    <property type="component" value="Unassembled WGS sequence"/>
</dbReference>
<feature type="domain" description="Zn(2)-C6 fungal-type" evidence="4">
    <location>
        <begin position="27"/>
        <end position="59"/>
    </location>
</feature>
<gene>
    <name evidence="5" type="ORF">BD410DRAFT_451287</name>
</gene>
<evidence type="ECO:0000313" key="6">
    <source>
        <dbReference type="Proteomes" id="UP000294933"/>
    </source>
</evidence>
<dbReference type="VEuPathDB" id="FungiDB:BD410DRAFT_451287"/>
<dbReference type="SUPFAM" id="SSF57701">
    <property type="entry name" value="Zn2/Cys6 DNA-binding domain"/>
    <property type="match status" value="1"/>
</dbReference>
<evidence type="ECO:0000259" key="4">
    <source>
        <dbReference type="PROSITE" id="PS50048"/>
    </source>
</evidence>
<keyword evidence="6" id="KW-1185">Reference proteome</keyword>
<dbReference type="PANTHER" id="PTHR47783:SF1">
    <property type="entry name" value="ZN(II)2CYS6 TRANSCRIPTION FACTOR (EUROFUNG)"/>
    <property type="match status" value="1"/>
</dbReference>
<dbReference type="InterPro" id="IPR007219">
    <property type="entry name" value="XnlR_reg_dom"/>
</dbReference>
<evidence type="ECO:0000313" key="5">
    <source>
        <dbReference type="EMBL" id="TDL18961.1"/>
    </source>
</evidence>
<dbReference type="GO" id="GO:0000981">
    <property type="term" value="F:DNA-binding transcription factor activity, RNA polymerase II-specific"/>
    <property type="evidence" value="ECO:0007669"/>
    <property type="project" value="InterPro"/>
</dbReference>
<name>A0A4Y7PV79_9AGAM</name>
<keyword evidence="2" id="KW-0539">Nucleus</keyword>
<sequence length="730" mass="81610">MDGLRFIMENPRGASRGKKKRSRAVTACNACRSKKIKCYRVSPSAKCNSCDSSETYCNLQNSEPYHAKHSGSVPFCCNANSTHPFNKSLTSTHFTTPYSEIIITSRCSSPPSAMHDLNSERSKFTYFCGSPRDDIRQIHPTRENMVPLTPMFPEGSTIHSLSLQEPKLSLEVGPSQSESFFDPFRPNFPSSKYMQYAARLFFDNLGSFFPFLRHHQVLQCASNQTLPALLSNCIVGLAMRFSPSELSMDIPKYNLGDPFINMAKQLLLSDIPRTSLENLHALILLSWCEYGRGHVSDLPLSASYAVQIASDIGLGNDANIQIFGTEQERTDLRSTWWNIVALDIISSWVTGTPALINFQQHTTLHSLDPVYTIPYQLLHGLLDLRNRFLIILNSNQSPSVRNGEVLSIRARLAVIHASLPANLHFNHVNLRHALQEDQHPIFIFLHLVLQSLRIITGYPSLFHPFPGQICHRIDIAIQAAQAISDILQLVDSFDARIISANPFLDYPLAVASRMFLKESGNEVDPLIEGYTMSDQSKTNLHVCTNILAKHTELWGHVKTAEQTVERKLLWCSPLQHISSDICSSLNLLETELNTFIGFAHTNNNSSDYGCELASTVPSPEYKTSPYRSQFISGLSDQNLTTEDCISSLDLSPIITSPSRYFGSEDFGNFYELAAQLQIPHSDDNNLVEQCSIFELPSLFVDGQPSPNNHGEITVKTVDQPLPFQCSNAFA</sequence>
<dbReference type="CDD" id="cd12148">
    <property type="entry name" value="fungal_TF_MHR"/>
    <property type="match status" value="1"/>
</dbReference>
<accession>A0A4Y7PV79</accession>
<dbReference type="CDD" id="cd00067">
    <property type="entry name" value="GAL4"/>
    <property type="match status" value="1"/>
</dbReference>
<evidence type="ECO:0000256" key="1">
    <source>
        <dbReference type="ARBA" id="ARBA00022723"/>
    </source>
</evidence>